<evidence type="ECO:0000313" key="2">
    <source>
        <dbReference type="EMBL" id="UJO24493.1"/>
    </source>
</evidence>
<organism evidence="2 3">
    <name type="scientific">Passalora fulva</name>
    <name type="common">Tomato leaf mold</name>
    <name type="synonym">Cladosporium fulvum</name>
    <dbReference type="NCBI Taxonomy" id="5499"/>
    <lineage>
        <taxon>Eukaryota</taxon>
        <taxon>Fungi</taxon>
        <taxon>Dikarya</taxon>
        <taxon>Ascomycota</taxon>
        <taxon>Pezizomycotina</taxon>
        <taxon>Dothideomycetes</taxon>
        <taxon>Dothideomycetidae</taxon>
        <taxon>Mycosphaerellales</taxon>
        <taxon>Mycosphaerellaceae</taxon>
        <taxon>Fulvia</taxon>
    </lineage>
</organism>
<evidence type="ECO:0000256" key="1">
    <source>
        <dbReference type="SAM" id="MobiDB-lite"/>
    </source>
</evidence>
<dbReference type="KEGG" id="ffu:CLAFUR5_13825"/>
<sequence length="152" mass="17145">MGNRQSTPTTKTTDQEPATAVNPTAEMQAQNEAETSSHSPFLGLPPEVRVMIYEHVLSEFEITTAAPRDRDLAVPLLNVSRFVAEEAMETDKKRILASKQQAAKELKTAVDEMCTKINTYRLPELDVRRHNIAICEEELTMIAAVKREYRMP</sequence>
<dbReference type="GeneID" id="71993703"/>
<gene>
    <name evidence="2" type="ORF">CLAFUR5_13825</name>
</gene>
<name>A0A9Q8PL51_PASFU</name>
<reference evidence="2" key="1">
    <citation type="submission" date="2021-12" db="EMBL/GenBank/DDBJ databases">
        <authorList>
            <person name="Zaccaron A."/>
            <person name="Stergiopoulos I."/>
        </authorList>
    </citation>
    <scope>NUCLEOTIDE SEQUENCE</scope>
    <source>
        <strain evidence="2">Race5_Kim</strain>
    </source>
</reference>
<dbReference type="AlphaFoldDB" id="A0A9Q8PL51"/>
<feature type="region of interest" description="Disordered" evidence="1">
    <location>
        <begin position="1"/>
        <end position="21"/>
    </location>
</feature>
<evidence type="ECO:0000313" key="3">
    <source>
        <dbReference type="Proteomes" id="UP000756132"/>
    </source>
</evidence>
<keyword evidence="3" id="KW-1185">Reference proteome</keyword>
<proteinExistence type="predicted"/>
<dbReference type="RefSeq" id="XP_047768859.1">
    <property type="nucleotide sequence ID" value="XM_047912973.1"/>
</dbReference>
<dbReference type="OrthoDB" id="3820195at2759"/>
<protein>
    <submittedName>
        <fullName evidence="2">Uncharacterized protein</fullName>
    </submittedName>
</protein>
<reference evidence="2" key="2">
    <citation type="journal article" date="2022" name="Microb. Genom.">
        <title>A chromosome-scale genome assembly of the tomato pathogen Cladosporium fulvum reveals a compartmentalized genome architecture and the presence of a dispensable chromosome.</title>
        <authorList>
            <person name="Zaccaron A.Z."/>
            <person name="Chen L.H."/>
            <person name="Samaras A."/>
            <person name="Stergiopoulos I."/>
        </authorList>
    </citation>
    <scope>NUCLEOTIDE SEQUENCE</scope>
    <source>
        <strain evidence="2">Race5_Kim</strain>
    </source>
</reference>
<dbReference type="Proteomes" id="UP000756132">
    <property type="component" value="Chromosome 12"/>
</dbReference>
<dbReference type="EMBL" id="CP090174">
    <property type="protein sequence ID" value="UJO24493.1"/>
    <property type="molecule type" value="Genomic_DNA"/>
</dbReference>
<accession>A0A9Q8PL51</accession>